<comment type="caution">
    <text evidence="5">The sequence shown here is derived from an EMBL/GenBank/DDBJ whole genome shotgun (WGS) entry which is preliminary data.</text>
</comment>
<dbReference type="EMBL" id="NNAY01000154">
    <property type="protein sequence ID" value="OXU30498.1"/>
    <property type="molecule type" value="Genomic_DNA"/>
</dbReference>
<dbReference type="InterPro" id="IPR020471">
    <property type="entry name" value="AKR"/>
</dbReference>
<reference evidence="5 6" key="1">
    <citation type="journal article" date="2017" name="Curr. Biol.">
        <title>The Evolution of Venom by Co-option of Single-Copy Genes.</title>
        <authorList>
            <person name="Martinson E.O."/>
            <person name="Mrinalini"/>
            <person name="Kelkar Y.D."/>
            <person name="Chang C.H."/>
            <person name="Werren J.H."/>
        </authorList>
    </citation>
    <scope>NUCLEOTIDE SEQUENCE [LARGE SCALE GENOMIC DNA]</scope>
    <source>
        <strain evidence="5 6">Alberta</strain>
        <tissue evidence="5">Whole body</tissue>
    </source>
</reference>
<accession>A0A232FJ58</accession>
<evidence type="ECO:0000259" key="4">
    <source>
        <dbReference type="PROSITE" id="PS50141"/>
    </source>
</evidence>
<sequence>MSIAKNSVHLLSGYDMPLVGIGTYKVTGREVIKRVIDESFAVGLRLIDTAVVYRNEEDIGLALKELLPKYNLKREDIFITTPSDNGNPDKIRKSVENSLKALNTSYLDLYLIHWPGSSRIQENSPHNPKHRDTTWATLVELQQKGLLRSIGVSNYTVGHLIHLLEHCSGVKPDVNQVECHPHFRQDEVIQFCERHGIRVQAYSSLGTSDSTNLLEDPVVKKIASQLSVSPARVLLKWALQRGLGIIPKAIKSDHIKENIKLDFEIPKHQMIYLLCLPQQKYAWNPDNDEIAKLCLDKYASLKKTGKPSNCEWTVLSGIVLQNSSKELCVLSLCTGTKCLSGVELRSTKCNERGNKLSDSHAEILARRAFLRYLYHQIELVISNKKSDIFYLEDNGIKLRNVSFHFFSSQTPCGDCSIIPKLTGETEDLVSPPKKARTEDESLASQFGQAIVDIYRTGAKCVDSDERQDPHEKGINYHTVGPLRTKPGRGDRTLSLSCSDKLAKWNVMGVQGALLSLMIPTIKFESIVIGGGCPYSLESMQRGIFQRFEPNIGAPEIVQSQISFEHRKNESRTRPCPSSIVWCLVPEKPIEIAVNGLRQGATKKKNKSFNLLISRKEIFKTFLTIYDKFLKGQIYKTRLLKLEYPMPTHVSNTWFCSALVSSSSLTFSSLKILTLLASVGLQLLLKHLFCLEP</sequence>
<dbReference type="SUPFAM" id="SSF51430">
    <property type="entry name" value="NAD(P)-linked oxidoreductase"/>
    <property type="match status" value="1"/>
</dbReference>
<dbReference type="InterPro" id="IPR036812">
    <property type="entry name" value="NAD(P)_OxRdtase_dom_sf"/>
</dbReference>
<dbReference type="GO" id="GO:0016616">
    <property type="term" value="F:oxidoreductase activity, acting on the CH-OH group of donors, NAD or NADP as acceptor"/>
    <property type="evidence" value="ECO:0007669"/>
    <property type="project" value="UniProtKB-ARBA"/>
</dbReference>
<dbReference type="OrthoDB" id="416253at2759"/>
<keyword evidence="6" id="KW-1185">Reference proteome</keyword>
<dbReference type="FunFam" id="3.20.20.100:FF:000002">
    <property type="entry name" value="2,5-diketo-D-gluconic acid reductase A"/>
    <property type="match status" value="1"/>
</dbReference>
<proteinExistence type="inferred from homology"/>
<evidence type="ECO:0000256" key="2">
    <source>
        <dbReference type="ARBA" id="ARBA00022857"/>
    </source>
</evidence>
<comment type="similarity">
    <text evidence="1">Belongs to the aldo/keto reductase family.</text>
</comment>
<dbReference type="PROSITE" id="PS50141">
    <property type="entry name" value="A_DEAMIN_EDITASE"/>
    <property type="match status" value="1"/>
</dbReference>
<dbReference type="InterPro" id="IPR023210">
    <property type="entry name" value="NADP_OxRdtase_dom"/>
</dbReference>
<dbReference type="AlphaFoldDB" id="A0A232FJ58"/>
<dbReference type="GO" id="GO:0006396">
    <property type="term" value="P:RNA processing"/>
    <property type="evidence" value="ECO:0007669"/>
    <property type="project" value="InterPro"/>
</dbReference>
<dbReference type="PANTHER" id="PTHR43827:SF3">
    <property type="entry name" value="NADP-DEPENDENT OXIDOREDUCTASE DOMAIN-CONTAINING PROTEIN"/>
    <property type="match status" value="1"/>
</dbReference>
<evidence type="ECO:0000313" key="5">
    <source>
        <dbReference type="EMBL" id="OXU30498.1"/>
    </source>
</evidence>
<dbReference type="SMART" id="SM00552">
    <property type="entry name" value="ADEAMc"/>
    <property type="match status" value="1"/>
</dbReference>
<name>A0A232FJ58_9HYME</name>
<dbReference type="CDD" id="cd19136">
    <property type="entry name" value="AKR_DrGR-like"/>
    <property type="match status" value="1"/>
</dbReference>
<dbReference type="Proteomes" id="UP000215335">
    <property type="component" value="Unassembled WGS sequence"/>
</dbReference>
<dbReference type="PRINTS" id="PR00069">
    <property type="entry name" value="ALDKETRDTASE"/>
</dbReference>
<dbReference type="STRING" id="543379.A0A232FJ58"/>
<organism evidence="5 6">
    <name type="scientific">Trichomalopsis sarcophagae</name>
    <dbReference type="NCBI Taxonomy" id="543379"/>
    <lineage>
        <taxon>Eukaryota</taxon>
        <taxon>Metazoa</taxon>
        <taxon>Ecdysozoa</taxon>
        <taxon>Arthropoda</taxon>
        <taxon>Hexapoda</taxon>
        <taxon>Insecta</taxon>
        <taxon>Pterygota</taxon>
        <taxon>Neoptera</taxon>
        <taxon>Endopterygota</taxon>
        <taxon>Hymenoptera</taxon>
        <taxon>Apocrita</taxon>
        <taxon>Proctotrupomorpha</taxon>
        <taxon>Chalcidoidea</taxon>
        <taxon>Pteromalidae</taxon>
        <taxon>Pteromalinae</taxon>
        <taxon>Trichomalopsis</taxon>
    </lineage>
</organism>
<protein>
    <recommendedName>
        <fullName evidence="4">A to I editase domain-containing protein</fullName>
    </recommendedName>
</protein>
<evidence type="ECO:0000256" key="3">
    <source>
        <dbReference type="ARBA" id="ARBA00023002"/>
    </source>
</evidence>
<dbReference type="Pfam" id="PF00248">
    <property type="entry name" value="Aldo_ket_red"/>
    <property type="match status" value="1"/>
</dbReference>
<dbReference type="PANTHER" id="PTHR43827">
    <property type="entry name" value="2,5-DIKETO-D-GLUCONIC ACID REDUCTASE"/>
    <property type="match status" value="1"/>
</dbReference>
<keyword evidence="2" id="KW-0521">NADP</keyword>
<dbReference type="GO" id="GO:0004000">
    <property type="term" value="F:adenosine deaminase activity"/>
    <property type="evidence" value="ECO:0007669"/>
    <property type="project" value="InterPro"/>
</dbReference>
<feature type="domain" description="A to I editase" evidence="4">
    <location>
        <begin position="331"/>
        <end position="624"/>
    </location>
</feature>
<keyword evidence="3" id="KW-0560">Oxidoreductase</keyword>
<dbReference type="InterPro" id="IPR002466">
    <property type="entry name" value="A_deamin"/>
</dbReference>
<dbReference type="GO" id="GO:0003723">
    <property type="term" value="F:RNA binding"/>
    <property type="evidence" value="ECO:0007669"/>
    <property type="project" value="InterPro"/>
</dbReference>
<gene>
    <name evidence="5" type="ORF">TSAR_011535</name>
</gene>
<dbReference type="Pfam" id="PF02137">
    <property type="entry name" value="A_deamin"/>
    <property type="match status" value="1"/>
</dbReference>
<evidence type="ECO:0000256" key="1">
    <source>
        <dbReference type="ARBA" id="ARBA00007905"/>
    </source>
</evidence>
<dbReference type="Gene3D" id="3.20.20.100">
    <property type="entry name" value="NADP-dependent oxidoreductase domain"/>
    <property type="match status" value="1"/>
</dbReference>
<evidence type="ECO:0000313" key="6">
    <source>
        <dbReference type="Proteomes" id="UP000215335"/>
    </source>
</evidence>